<dbReference type="Proteomes" id="UP000038045">
    <property type="component" value="Unplaced"/>
</dbReference>
<reference evidence="2" key="1">
    <citation type="submission" date="2017-02" db="UniProtKB">
        <authorList>
            <consortium name="WormBaseParasite"/>
        </authorList>
    </citation>
    <scope>IDENTIFICATION</scope>
</reference>
<proteinExistence type="predicted"/>
<accession>A0A0N4Z4U5</accession>
<organism evidence="1 2">
    <name type="scientific">Parastrongyloides trichosuri</name>
    <name type="common">Possum-specific nematode worm</name>
    <dbReference type="NCBI Taxonomy" id="131310"/>
    <lineage>
        <taxon>Eukaryota</taxon>
        <taxon>Metazoa</taxon>
        <taxon>Ecdysozoa</taxon>
        <taxon>Nematoda</taxon>
        <taxon>Chromadorea</taxon>
        <taxon>Rhabditida</taxon>
        <taxon>Tylenchina</taxon>
        <taxon>Panagrolaimomorpha</taxon>
        <taxon>Strongyloidoidea</taxon>
        <taxon>Strongyloididae</taxon>
        <taxon>Parastrongyloides</taxon>
    </lineage>
</organism>
<dbReference type="AlphaFoldDB" id="A0A0N4Z4U5"/>
<protein>
    <submittedName>
        <fullName evidence="2">LITAF domain-containing protein</fullName>
    </submittedName>
</protein>
<keyword evidence="1" id="KW-1185">Reference proteome</keyword>
<name>A0A0N4Z4U5_PARTI</name>
<dbReference type="WBParaSite" id="PTRK_0000201200.1">
    <property type="protein sequence ID" value="PTRK_0000201200.1"/>
    <property type="gene ID" value="PTRK_0000201200"/>
</dbReference>
<evidence type="ECO:0000313" key="2">
    <source>
        <dbReference type="WBParaSite" id="PTRK_0000201200.1"/>
    </source>
</evidence>
<sequence length="103" mass="11636">MEGNTKIKVDPTFNDIDLKESPIISPSEPPPSYYEFSGHENRIYPLTPVALSYNDPKIDKPIIKSNVDAPRCSNNNCSVNTSKTLYCHHCNVSFYFLSRVVIV</sequence>
<evidence type="ECO:0000313" key="1">
    <source>
        <dbReference type="Proteomes" id="UP000038045"/>
    </source>
</evidence>